<dbReference type="OrthoDB" id="10658727at2759"/>
<sequence length="310" mass="33936">MFSSRTSGTILSLFTNLESSDHLDSLGFKSGTHKKDKSIWKVERHAALASFIALIAGRIEDLLHFLYIVRQVPLLCHKGQEASLIYPINRQAILHVDSGRGLEGFEGKEHIRMQNELDGENIFRRQSPDLISHLNGPSKHSGSSSGTASGLFGSNAIKLAEQGHKYGITTSKLAGKNIEERASRSNQAPKYSFQCIFKAVKVSLKGAILSLCTNLDSNDHFDCLGFKSGTHRKDKSIWKIEMHTALASLSALIAAIVSCSSSSKIDVLASLLIFLLKETSSLVVPQTSRSLTDLSNKSSTHSASRLWDRV</sequence>
<evidence type="ECO:0000313" key="1">
    <source>
        <dbReference type="EMBL" id="KAG5623229.1"/>
    </source>
</evidence>
<protein>
    <submittedName>
        <fullName evidence="1">Uncharacterized protein</fullName>
    </submittedName>
</protein>
<comment type="caution">
    <text evidence="1">The sequence shown here is derived from an EMBL/GenBank/DDBJ whole genome shotgun (WGS) entry which is preliminary data.</text>
</comment>
<reference evidence="1 2" key="1">
    <citation type="submission" date="2020-09" db="EMBL/GenBank/DDBJ databases">
        <title>De no assembly of potato wild relative species, Solanum commersonii.</title>
        <authorList>
            <person name="Cho K."/>
        </authorList>
    </citation>
    <scope>NUCLEOTIDE SEQUENCE [LARGE SCALE GENOMIC DNA]</scope>
    <source>
        <strain evidence="1">LZ3.2</strain>
        <tissue evidence="1">Leaf</tissue>
    </source>
</reference>
<dbReference type="EMBL" id="JACXVP010000002">
    <property type="protein sequence ID" value="KAG5623229.1"/>
    <property type="molecule type" value="Genomic_DNA"/>
</dbReference>
<name>A0A9J6AEZ8_SOLCO</name>
<gene>
    <name evidence="1" type="ORF">H5410_008447</name>
</gene>
<evidence type="ECO:0000313" key="2">
    <source>
        <dbReference type="Proteomes" id="UP000824120"/>
    </source>
</evidence>
<organism evidence="1 2">
    <name type="scientific">Solanum commersonii</name>
    <name type="common">Commerson's wild potato</name>
    <name type="synonym">Commerson's nightshade</name>
    <dbReference type="NCBI Taxonomy" id="4109"/>
    <lineage>
        <taxon>Eukaryota</taxon>
        <taxon>Viridiplantae</taxon>
        <taxon>Streptophyta</taxon>
        <taxon>Embryophyta</taxon>
        <taxon>Tracheophyta</taxon>
        <taxon>Spermatophyta</taxon>
        <taxon>Magnoliopsida</taxon>
        <taxon>eudicotyledons</taxon>
        <taxon>Gunneridae</taxon>
        <taxon>Pentapetalae</taxon>
        <taxon>asterids</taxon>
        <taxon>lamiids</taxon>
        <taxon>Solanales</taxon>
        <taxon>Solanaceae</taxon>
        <taxon>Solanoideae</taxon>
        <taxon>Solaneae</taxon>
        <taxon>Solanum</taxon>
    </lineage>
</organism>
<proteinExistence type="predicted"/>
<dbReference type="AlphaFoldDB" id="A0A9J6AEZ8"/>
<dbReference type="Proteomes" id="UP000824120">
    <property type="component" value="Chromosome 2"/>
</dbReference>
<keyword evidence="2" id="KW-1185">Reference proteome</keyword>
<accession>A0A9J6AEZ8</accession>